<name>A0A7C4JKF8_9CREN</name>
<proteinExistence type="inferred from homology"/>
<accession>A0A7C4JKF8</accession>
<evidence type="ECO:0000256" key="12">
    <source>
        <dbReference type="ARBA" id="ARBA00055630"/>
    </source>
</evidence>
<dbReference type="SUPFAM" id="SSF52374">
    <property type="entry name" value="Nucleotidylyl transferase"/>
    <property type="match status" value="1"/>
</dbReference>
<dbReference type="Pfam" id="PF08264">
    <property type="entry name" value="Anticodon_1"/>
    <property type="match status" value="1"/>
</dbReference>
<evidence type="ECO:0000256" key="6">
    <source>
        <dbReference type="ARBA" id="ARBA00022840"/>
    </source>
</evidence>
<evidence type="ECO:0000256" key="3">
    <source>
        <dbReference type="ARBA" id="ARBA00022490"/>
    </source>
</evidence>
<keyword evidence="8" id="KW-0030">Aminoacyl-tRNA synthetase</keyword>
<comment type="similarity">
    <text evidence="13">Belongs to the class-I aminoacyl-tRNA synthetase family. ValS type 2 subfamily.</text>
</comment>
<keyword evidence="3" id="KW-0963">Cytoplasm</keyword>
<evidence type="ECO:0000256" key="8">
    <source>
        <dbReference type="ARBA" id="ARBA00023146"/>
    </source>
</evidence>
<evidence type="ECO:0000313" key="16">
    <source>
        <dbReference type="EMBL" id="HGQ65138.1"/>
    </source>
</evidence>
<dbReference type="InterPro" id="IPR002300">
    <property type="entry name" value="aa-tRNA-synth_Ia"/>
</dbReference>
<evidence type="ECO:0000256" key="5">
    <source>
        <dbReference type="ARBA" id="ARBA00022741"/>
    </source>
</evidence>
<dbReference type="GO" id="GO:0005506">
    <property type="term" value="F:iron ion binding"/>
    <property type="evidence" value="ECO:0007669"/>
    <property type="project" value="InterPro"/>
</dbReference>
<dbReference type="GO" id="GO:0002161">
    <property type="term" value="F:aminoacyl-tRNA deacylase activity"/>
    <property type="evidence" value="ECO:0007669"/>
    <property type="project" value="InterPro"/>
</dbReference>
<dbReference type="SUPFAM" id="SSF50677">
    <property type="entry name" value="ValRS/IleRS/LeuRS editing domain"/>
    <property type="match status" value="1"/>
</dbReference>
<evidence type="ECO:0000313" key="15">
    <source>
        <dbReference type="EMBL" id="HGQ36619.1"/>
    </source>
</evidence>
<keyword evidence="4 16" id="KW-0436">Ligase</keyword>
<dbReference type="GO" id="GO:0004832">
    <property type="term" value="F:valine-tRNA ligase activity"/>
    <property type="evidence" value="ECO:0007669"/>
    <property type="project" value="UniProtKB-EC"/>
</dbReference>
<dbReference type="NCBIfam" id="NF009687">
    <property type="entry name" value="PRK13208.1"/>
    <property type="match status" value="1"/>
</dbReference>
<dbReference type="InterPro" id="IPR033705">
    <property type="entry name" value="Anticodon_Ia_Val"/>
</dbReference>
<comment type="catalytic activity">
    <reaction evidence="11">
        <text>tRNA(Val) + L-valine + ATP = L-valyl-tRNA(Val) + AMP + diphosphate</text>
        <dbReference type="Rhea" id="RHEA:10704"/>
        <dbReference type="Rhea" id="RHEA-COMP:9672"/>
        <dbReference type="Rhea" id="RHEA-COMP:9708"/>
        <dbReference type="ChEBI" id="CHEBI:30616"/>
        <dbReference type="ChEBI" id="CHEBI:33019"/>
        <dbReference type="ChEBI" id="CHEBI:57762"/>
        <dbReference type="ChEBI" id="CHEBI:78442"/>
        <dbReference type="ChEBI" id="CHEBI:78537"/>
        <dbReference type="ChEBI" id="CHEBI:456215"/>
        <dbReference type="EC" id="6.1.1.9"/>
    </reaction>
</comment>
<dbReference type="SUPFAM" id="SSF47323">
    <property type="entry name" value="Anticodon-binding domain of a subclass of class I aminoacyl-tRNA synthetases"/>
    <property type="match status" value="1"/>
</dbReference>
<dbReference type="FunFam" id="3.40.50.620:FF:000192">
    <property type="entry name" value="Valine--tRNA ligase"/>
    <property type="match status" value="1"/>
</dbReference>
<dbReference type="EMBL" id="DTBD01000070">
    <property type="protein sequence ID" value="HGQ65138.1"/>
    <property type="molecule type" value="Genomic_DNA"/>
</dbReference>
<protein>
    <recommendedName>
        <fullName evidence="9">Valine--tRNA ligase</fullName>
        <ecNumber evidence="2">6.1.1.9</ecNumber>
    </recommendedName>
    <alternativeName>
        <fullName evidence="10">Valyl-tRNA synthetase</fullName>
    </alternativeName>
</protein>
<dbReference type="GO" id="GO:0006438">
    <property type="term" value="P:valyl-tRNA aminoacylation"/>
    <property type="evidence" value="ECO:0007669"/>
    <property type="project" value="InterPro"/>
</dbReference>
<dbReference type="PROSITE" id="PS50903">
    <property type="entry name" value="RUBREDOXIN_LIKE"/>
    <property type="match status" value="1"/>
</dbReference>
<dbReference type="AlphaFoldDB" id="A0A7C4JKF8"/>
<dbReference type="PANTHER" id="PTHR11946">
    <property type="entry name" value="VALYL-TRNA SYNTHETASES"/>
    <property type="match status" value="1"/>
</dbReference>
<evidence type="ECO:0000256" key="2">
    <source>
        <dbReference type="ARBA" id="ARBA00013169"/>
    </source>
</evidence>
<dbReference type="EMBL" id="DTCK01000042">
    <property type="protein sequence ID" value="HGQ36619.1"/>
    <property type="molecule type" value="Genomic_DNA"/>
</dbReference>
<gene>
    <name evidence="16" type="ORF">ENU08_07835</name>
    <name evidence="15" type="ORF">ENU41_08120</name>
</gene>
<keyword evidence="5" id="KW-0547">Nucleotide-binding</keyword>
<comment type="function">
    <text evidence="12">Catalyzes the attachment of valine to tRNA(Val). As ValRS can inadvertently accommodate and process structurally similar amino acids such as threonine, to avoid such errors, it has a 'posttransfer' editing activity that hydrolyzes mischarged Thr-tRNA(Val) in a tRNA-dependent manner.</text>
</comment>
<dbReference type="Gene3D" id="1.10.730.10">
    <property type="entry name" value="Isoleucyl-tRNA Synthetase, Domain 1"/>
    <property type="match status" value="1"/>
</dbReference>
<dbReference type="CDD" id="cd07962">
    <property type="entry name" value="Anticodon_Ia_Val"/>
    <property type="match status" value="1"/>
</dbReference>
<comment type="caution">
    <text evidence="16">The sequence shown here is derived from an EMBL/GenBank/DDBJ whole genome shotgun (WGS) entry which is preliminary data.</text>
</comment>
<dbReference type="EC" id="6.1.1.9" evidence="2"/>
<dbReference type="InterPro" id="IPR002303">
    <property type="entry name" value="Valyl-tRNA_ligase"/>
</dbReference>
<organism evidence="16">
    <name type="scientific">Ignisphaera aggregans</name>
    <dbReference type="NCBI Taxonomy" id="334771"/>
    <lineage>
        <taxon>Archaea</taxon>
        <taxon>Thermoproteota</taxon>
        <taxon>Thermoprotei</taxon>
        <taxon>Desulfurococcales</taxon>
        <taxon>Desulfurococcaceae</taxon>
        <taxon>Ignisphaera</taxon>
    </lineage>
</organism>
<evidence type="ECO:0000256" key="10">
    <source>
        <dbReference type="ARBA" id="ARBA00029936"/>
    </source>
</evidence>
<dbReference type="Gene3D" id="3.40.50.620">
    <property type="entry name" value="HUPs"/>
    <property type="match status" value="2"/>
</dbReference>
<dbReference type="InterPro" id="IPR013155">
    <property type="entry name" value="M/V/L/I-tRNA-synth_anticd-bd"/>
</dbReference>
<evidence type="ECO:0000256" key="9">
    <source>
        <dbReference type="ARBA" id="ARBA00024407"/>
    </source>
</evidence>
<evidence type="ECO:0000259" key="14">
    <source>
        <dbReference type="PROSITE" id="PS50903"/>
    </source>
</evidence>
<keyword evidence="7" id="KW-0648">Protein biosynthesis</keyword>
<sequence length="818" mass="95660">MSEDKKHFTPKFPDTRWNKEYEAMFSEIWEKEGHNKFNYDPSKPTLIIDTPPPYISGRPHIGQVASYMQMDMITRAYRMLGYNVLMPFYGDRNGLPVEIYVERAYNINPHEMAKTVEGRTKLLELCKKHLDEVEKEFIAIWRKLGCVFEYWKEGTDSEEYRKITQSTFAMLWQKGLIYEAERPVIWCPRCRTSLAEAEIEYREKEGELYYIRFPLQDGGDSLIIATTRPELLGACLVLAYNPSDNRYRHLKNRRAHVPIYNTIVDIIEHQSVDPNFGTGIMMICSYGDLADVRVIRELGLQPRIIINQDGFMNERAGPLAGLKVVDAKKKIIELLKEQGYLVKVENILRNVPTCWRCGTPVEFILTHEYFLKQLDFREDLKDIARQIEFIPEEYRQRLINWVDSLAMDWPISKTRYYATEVPAWKCRRCGNTLVPEPGKYYRPWRDPPPWDKCPNCGAPKEELFGETKVFDTWFDSSISVLYAAGITKYPHIFNLYLQGKAKAMRPQGYDIIRTWLYYTLLRVHQLYRKPAFDFIRINGMGLDEKGEAMHKSKGNVVYTEPMIQRYGADAVRFWAAAAAKVGSDYRVSEQLMRTGMLFVTKLLNIARFVSMFPSIDYPGVIHPLDLAILEKLNKIVEVVRKSYEETDVYTAIHTIYHFVWDVFADHYLELVKPRAYGLDDYTEEEQKSAWYTLHTVLKSVLLMLAPIMPFTTDYIWRKLYSGKSIHFEAMPIPNEKWNMGYAETLDNVIEVNSVIWKYKKQNNMKLSEPLNATMYIPEKLAIAAKDLKHLHKIKEVIVGGKPNDNYIKLTQNIYLVYQ</sequence>
<dbReference type="PRINTS" id="PR00986">
    <property type="entry name" value="TRNASYNTHVAL"/>
</dbReference>
<evidence type="ECO:0000256" key="1">
    <source>
        <dbReference type="ARBA" id="ARBA00004496"/>
    </source>
</evidence>
<evidence type="ECO:0000256" key="7">
    <source>
        <dbReference type="ARBA" id="ARBA00022917"/>
    </source>
</evidence>
<dbReference type="GO" id="GO:0005524">
    <property type="term" value="F:ATP binding"/>
    <property type="evidence" value="ECO:0007669"/>
    <property type="project" value="UniProtKB-KW"/>
</dbReference>
<dbReference type="Pfam" id="PF00133">
    <property type="entry name" value="tRNA-synt_1"/>
    <property type="match status" value="1"/>
</dbReference>
<comment type="subcellular location">
    <subcellularLocation>
        <location evidence="1">Cytoplasm</location>
    </subcellularLocation>
</comment>
<feature type="domain" description="Rubredoxin-like" evidence="14">
    <location>
        <begin position="421"/>
        <end position="466"/>
    </location>
</feature>
<dbReference type="InterPro" id="IPR024934">
    <property type="entry name" value="Rubredoxin-like_dom"/>
</dbReference>
<evidence type="ECO:0000256" key="11">
    <source>
        <dbReference type="ARBA" id="ARBA00047552"/>
    </source>
</evidence>
<dbReference type="InterPro" id="IPR009080">
    <property type="entry name" value="tRNAsynth_Ia_anticodon-bd"/>
</dbReference>
<dbReference type="Gene3D" id="3.90.740.10">
    <property type="entry name" value="Valyl/Leucyl/Isoleucyl-tRNA synthetase, editing domain"/>
    <property type="match status" value="1"/>
</dbReference>
<dbReference type="GO" id="GO:0005829">
    <property type="term" value="C:cytosol"/>
    <property type="evidence" value="ECO:0007669"/>
    <property type="project" value="TreeGrafter"/>
</dbReference>
<keyword evidence="6" id="KW-0067">ATP-binding</keyword>
<dbReference type="InterPro" id="IPR014729">
    <property type="entry name" value="Rossmann-like_a/b/a_fold"/>
</dbReference>
<evidence type="ECO:0000256" key="13">
    <source>
        <dbReference type="ARBA" id="ARBA00061452"/>
    </source>
</evidence>
<reference evidence="16" key="1">
    <citation type="journal article" date="2020" name="mSystems">
        <title>Genome- and Community-Level Interaction Insights into Carbon Utilization and Element Cycling Functions of Hydrothermarchaeota in Hydrothermal Sediment.</title>
        <authorList>
            <person name="Zhou Z."/>
            <person name="Liu Y."/>
            <person name="Xu W."/>
            <person name="Pan J."/>
            <person name="Luo Z.H."/>
            <person name="Li M."/>
        </authorList>
    </citation>
    <scope>NUCLEOTIDE SEQUENCE [LARGE SCALE GENOMIC DNA]</scope>
    <source>
        <strain evidence="16">SpSt-637</strain>
        <strain evidence="15">SpSt-667</strain>
    </source>
</reference>
<dbReference type="PANTHER" id="PTHR11946:SF93">
    <property type="entry name" value="VALINE--TRNA LIGASE, CHLOROPLASTIC_MITOCHONDRIAL 2"/>
    <property type="match status" value="1"/>
</dbReference>
<evidence type="ECO:0000256" key="4">
    <source>
        <dbReference type="ARBA" id="ARBA00022598"/>
    </source>
</evidence>
<dbReference type="InterPro" id="IPR009008">
    <property type="entry name" value="Val/Leu/Ile-tRNA-synth_edit"/>
</dbReference>